<dbReference type="EMBL" id="BGZN01000004">
    <property type="protein sequence ID" value="GBR72961.1"/>
    <property type="molecule type" value="Genomic_DNA"/>
</dbReference>
<evidence type="ECO:0000256" key="1">
    <source>
        <dbReference type="SAM" id="MobiDB-lite"/>
    </source>
</evidence>
<accession>A0A388T8L9</accession>
<evidence type="ECO:0000313" key="2">
    <source>
        <dbReference type="EMBL" id="GBR72961.1"/>
    </source>
</evidence>
<gene>
    <name evidence="2" type="ORF">NO1_0417</name>
</gene>
<keyword evidence="3" id="KW-1185">Reference proteome</keyword>
<feature type="compositionally biased region" description="Polar residues" evidence="1">
    <location>
        <begin position="609"/>
        <end position="629"/>
    </location>
</feature>
<dbReference type="Proteomes" id="UP000269352">
    <property type="component" value="Unassembled WGS sequence"/>
</dbReference>
<feature type="region of interest" description="Disordered" evidence="1">
    <location>
        <begin position="609"/>
        <end position="634"/>
    </location>
</feature>
<protein>
    <submittedName>
        <fullName evidence="2">Uncharacterized protein</fullName>
    </submittedName>
</protein>
<comment type="caution">
    <text evidence="2">The sequence shown here is derived from an EMBL/GenBank/DDBJ whole genome shotgun (WGS) entry which is preliminary data.</text>
</comment>
<proteinExistence type="predicted"/>
<evidence type="ECO:0000313" key="3">
    <source>
        <dbReference type="Proteomes" id="UP000269352"/>
    </source>
</evidence>
<sequence>MSIQTINNNGVDSGVFVKQQTGRRVSGEERRLNDALSRINLDRGNDNIYGGFNISNEEMQAAIRQDRENTSANVATVFKKLNETDARILFNSFDSETQAQLMSHLYGSRGNENFTNMINSELDNPQSKLNTTVLNGEQTGAIAARALTKGLLVAATGLFASGSTAETAQNRLTNLLTGEHSGVFQTAMRQVYQKSEPGNGFISNSSNNARDEIERFLKKTDNPELAVFKAEFTHSGITSSGAVVRADKNADGKYDLNELKSMNSEQILRLSCTDEHFLDNIEIQGPNGPLTGEAKIDALKNIFTEIAAKERMDGVAIAVFVGATLATLTAGLASGVVATVLAVEGTAMATLTTGGVMTGRPAQALENIAKEQIASGNPQQIQSFLERSDAFGRLGEDRTNNIIDSLANLPDTKIEAFYTAVENLPPEQRANIYARIAKALPDMQQGRYINNPNSSRGEQIENRRSNPNGAARLVRLNPENKFQELKRIMDTGTTIELASYLEKNPPTKAQIARLTPDDKAKLVNAAEGLQSFGSPAGDTIIALMRETPDMQSEMLAAVLNMDTATKEQIVTTTPSPKSETIVSELIIEEEGGLTKTTDQESVLNLFTTNQNGNIEDDNSAPTNTIEENQQPPPVSANIARNEQAASSRNYQVSTVTYQDNPKSSETQFIPRTYGITPPSNGNGIEYLNNGQRIMTVGNDTFEFDSTFQDNKIKLGGREYTVQGSNPVHFRDNNGNTHYLGWDAATKSWTYRKEEGVNLNAA</sequence>
<dbReference type="AlphaFoldDB" id="A0A388T8L9"/>
<name>A0A388T8L9_TERA1</name>
<reference evidence="2 3" key="1">
    <citation type="journal article" date="2019" name="ISME J.">
        <title>Genome analyses of uncultured TG2/ZB3 bacteria in 'Margulisbacteria' specifically attached to ectosymbiotic spirochetes of protists in the termite gut.</title>
        <authorList>
            <person name="Utami Y.D."/>
            <person name="Kuwahara H."/>
            <person name="Igai K."/>
            <person name="Murakami T."/>
            <person name="Sugaya K."/>
            <person name="Morikawa T."/>
            <person name="Nagura Y."/>
            <person name="Yuki M."/>
            <person name="Deevong P."/>
            <person name="Inoue T."/>
            <person name="Kihara K."/>
            <person name="Lo N."/>
            <person name="Yamada A."/>
            <person name="Ohkuma M."/>
            <person name="Hongoh Y."/>
        </authorList>
    </citation>
    <scope>NUCLEOTIDE SEQUENCE [LARGE SCALE GENOMIC DNA]</scope>
    <source>
        <strain evidence="2">NkOx7-01</strain>
    </source>
</reference>
<organism evidence="2 3">
    <name type="scientific">Termititenax aidoneus</name>
    <dbReference type="NCBI Taxonomy" id="2218524"/>
    <lineage>
        <taxon>Bacteria</taxon>
        <taxon>Bacillati</taxon>
        <taxon>Candidatus Margulisiibacteriota</taxon>
        <taxon>Candidatus Termititenacia</taxon>
        <taxon>Candidatus Termititenacales</taxon>
        <taxon>Candidatus Termititenacaceae</taxon>
        <taxon>Candidatus Termititenax</taxon>
    </lineage>
</organism>